<evidence type="ECO:0000256" key="3">
    <source>
        <dbReference type="ARBA" id="ARBA00022964"/>
    </source>
</evidence>
<evidence type="ECO:0000256" key="2">
    <source>
        <dbReference type="ARBA" id="ARBA00022723"/>
    </source>
</evidence>
<dbReference type="GO" id="GO:0008198">
    <property type="term" value="F:ferrous iron binding"/>
    <property type="evidence" value="ECO:0007669"/>
    <property type="project" value="TreeGrafter"/>
</dbReference>
<dbReference type="InterPro" id="IPR014710">
    <property type="entry name" value="RmlC-like_jellyroll"/>
</dbReference>
<dbReference type="SUPFAM" id="SSF51182">
    <property type="entry name" value="RmlC-like cupins"/>
    <property type="match status" value="1"/>
</dbReference>
<dbReference type="InterPro" id="IPR010300">
    <property type="entry name" value="CDO_1"/>
</dbReference>
<dbReference type="PANTHER" id="PTHR12918">
    <property type="entry name" value="CYSTEINE DIOXYGENASE"/>
    <property type="match status" value="1"/>
</dbReference>
<feature type="binding site" evidence="6">
    <location>
        <position position="94"/>
    </location>
    <ligand>
        <name>Fe cation</name>
        <dbReference type="ChEBI" id="CHEBI:24875"/>
        <note>catalytic</note>
    </ligand>
</feature>
<name>A0A932HYT1_UNCTE</name>
<dbReference type="Proteomes" id="UP000782312">
    <property type="component" value="Unassembled WGS sequence"/>
</dbReference>
<evidence type="ECO:0000256" key="5">
    <source>
        <dbReference type="ARBA" id="ARBA00023004"/>
    </source>
</evidence>
<sequence length="200" mass="22129">MTTAVAAPKSAHFARFVGALEFLYEQGFRGRDFIRAAEPALRRLLIERDWLPEAARTPSEKGYARHLLHRDPGDRFVVAAMVWRPGQGTPIHDHDGTWGMVGMIEGGLEVVNFSTEREARAGGEVSLRREAPHTPKAGEPECVCACADIHQVTNPLGETAVSVHVYPRDLEKCSVFEPVGEGAGRYAARTVKLDYTKRYS</sequence>
<accession>A0A932HYT1</accession>
<keyword evidence="2 6" id="KW-0479">Metal-binding</keyword>
<comment type="similarity">
    <text evidence="1">Belongs to the cysteine dioxygenase family.</text>
</comment>
<evidence type="ECO:0000256" key="1">
    <source>
        <dbReference type="ARBA" id="ARBA00006622"/>
    </source>
</evidence>
<proteinExistence type="inferred from homology"/>
<feature type="binding site" evidence="6">
    <location>
        <position position="150"/>
    </location>
    <ligand>
        <name>Fe cation</name>
        <dbReference type="ChEBI" id="CHEBI:24875"/>
        <note>catalytic</note>
    </ligand>
</feature>
<evidence type="ECO:0000313" key="7">
    <source>
        <dbReference type="EMBL" id="MBI3128101.1"/>
    </source>
</evidence>
<dbReference type="InterPro" id="IPR011051">
    <property type="entry name" value="RmlC_Cupin_sf"/>
</dbReference>
<dbReference type="PANTHER" id="PTHR12918:SF1">
    <property type="entry name" value="CYSTEINE DIOXYGENASE TYPE 1"/>
    <property type="match status" value="1"/>
</dbReference>
<comment type="caution">
    <text evidence="7">The sequence shown here is derived from an EMBL/GenBank/DDBJ whole genome shotgun (WGS) entry which is preliminary data.</text>
</comment>
<reference evidence="7" key="1">
    <citation type="submission" date="2020-07" db="EMBL/GenBank/DDBJ databases">
        <title>Huge and variable diversity of episymbiotic CPR bacteria and DPANN archaea in groundwater ecosystems.</title>
        <authorList>
            <person name="He C.Y."/>
            <person name="Keren R."/>
            <person name="Whittaker M."/>
            <person name="Farag I.F."/>
            <person name="Doudna J."/>
            <person name="Cate J.H.D."/>
            <person name="Banfield J.F."/>
        </authorList>
    </citation>
    <scope>NUCLEOTIDE SEQUENCE</scope>
    <source>
        <strain evidence="7">NC_groundwater_763_Ag_S-0.2um_68_21</strain>
    </source>
</reference>
<keyword evidence="4" id="KW-0560">Oxidoreductase</keyword>
<gene>
    <name evidence="7" type="ORF">HYZ11_10895</name>
</gene>
<evidence type="ECO:0000256" key="4">
    <source>
        <dbReference type="ARBA" id="ARBA00023002"/>
    </source>
</evidence>
<feature type="binding site" evidence="6">
    <location>
        <position position="92"/>
    </location>
    <ligand>
        <name>Fe cation</name>
        <dbReference type="ChEBI" id="CHEBI:24875"/>
        <note>catalytic</note>
    </ligand>
</feature>
<keyword evidence="5 6" id="KW-0408">Iron</keyword>
<organism evidence="7 8">
    <name type="scientific">Tectimicrobiota bacterium</name>
    <dbReference type="NCBI Taxonomy" id="2528274"/>
    <lineage>
        <taxon>Bacteria</taxon>
        <taxon>Pseudomonadati</taxon>
        <taxon>Nitrospinota/Tectimicrobiota group</taxon>
        <taxon>Candidatus Tectimicrobiota</taxon>
    </lineage>
</organism>
<dbReference type="AlphaFoldDB" id="A0A932HYT1"/>
<dbReference type="Pfam" id="PF05995">
    <property type="entry name" value="CDO_I"/>
    <property type="match status" value="1"/>
</dbReference>
<dbReference type="GO" id="GO:0016702">
    <property type="term" value="F:oxidoreductase activity, acting on single donors with incorporation of molecular oxygen, incorporation of two atoms of oxygen"/>
    <property type="evidence" value="ECO:0007669"/>
    <property type="project" value="InterPro"/>
</dbReference>
<dbReference type="CDD" id="cd10548">
    <property type="entry name" value="cupin_CDO"/>
    <property type="match status" value="1"/>
</dbReference>
<dbReference type="Gene3D" id="2.60.120.10">
    <property type="entry name" value="Jelly Rolls"/>
    <property type="match status" value="1"/>
</dbReference>
<evidence type="ECO:0000313" key="8">
    <source>
        <dbReference type="Proteomes" id="UP000782312"/>
    </source>
</evidence>
<keyword evidence="3 7" id="KW-0223">Dioxygenase</keyword>
<protein>
    <submittedName>
        <fullName evidence="7">Cysteine dioxygenase family protein</fullName>
    </submittedName>
</protein>
<dbReference type="EMBL" id="JACPUR010000023">
    <property type="protein sequence ID" value="MBI3128101.1"/>
    <property type="molecule type" value="Genomic_DNA"/>
</dbReference>
<evidence type="ECO:0000256" key="6">
    <source>
        <dbReference type="PIRSR" id="PIRSR610300-51"/>
    </source>
</evidence>